<dbReference type="AlphaFoldDB" id="A0A926DNT3"/>
<dbReference type="EC" id="6.3.2.5" evidence="3"/>
<dbReference type="InterPro" id="IPR005252">
    <property type="entry name" value="CoaBC"/>
</dbReference>
<name>A0A926DNT3_9FIRM</name>
<accession>A0A926DNT3</accession>
<evidence type="ECO:0000313" key="7">
    <source>
        <dbReference type="EMBL" id="MBC8541102.1"/>
    </source>
</evidence>
<dbReference type="EMBL" id="JACRSU010000003">
    <property type="protein sequence ID" value="MBC8541102.1"/>
    <property type="molecule type" value="Genomic_DNA"/>
</dbReference>
<protein>
    <recommendedName>
        <fullName evidence="3">Coenzyme A biosynthesis bifunctional protein CoaBC</fullName>
    </recommendedName>
    <alternativeName>
        <fullName evidence="3">DNA/pantothenate metabolism flavoprotein</fullName>
    </alternativeName>
    <alternativeName>
        <fullName evidence="3">Phosphopantothenoylcysteine synthetase/decarboxylase</fullName>
        <shortName evidence="3">PPCS-PPCDC</shortName>
    </alternativeName>
    <domain>
        <recommendedName>
            <fullName evidence="3">Phosphopantothenoylcysteine decarboxylase</fullName>
            <shortName evidence="3">PPC decarboxylase</shortName>
            <shortName evidence="3">PPC-DC</shortName>
            <ecNumber evidence="3">4.1.1.36</ecNumber>
        </recommendedName>
        <alternativeName>
            <fullName evidence="3">CoaC</fullName>
        </alternativeName>
    </domain>
    <domain>
        <recommendedName>
            <fullName evidence="3">Phosphopantothenate--cysteine ligase</fullName>
            <ecNumber evidence="3">6.3.2.5</ecNumber>
        </recommendedName>
        <alternativeName>
            <fullName evidence="3">CoaB</fullName>
        </alternativeName>
        <alternativeName>
            <fullName evidence="3">Phosphopantothenoylcysteine synthetase</fullName>
            <shortName evidence="3">PPC synthetase</shortName>
            <shortName evidence="3">PPC-S</shortName>
        </alternativeName>
    </domain>
</protein>
<sequence>MLKGKHIIIGVTGGIAAYKTPDLISKLRKQGAEVKVIMTKAAAEFVTPLTFRTMSQNMVADDNMFSAPAVWEVEHIALAKWADLLYIVPATANIIAKIAAGIADDMLSTVALATKAPMLVAPAMNTAMFENCATQENMEKLKQRSILFVEPESGNLACGDSGRGKLPDTDRLLYEAVRAIGFSKDFAGKRILVTAGATQEAIDPVRYITNHSTGKMGYEIAKAAHFRGAEVTLVSGETALSVPPGIEFVQVISAEEMYRACTELASSCDVIIKAAAVADYRPAHTAEQKMKKGGELTIPLIQNKDILKELGQVKRSGQILVGFCMETQNLLENAEKKLNAKNLDMICANTIGTPGAGFGTDTNTITLLTKNGAKIPLPNMSKFDAGMKILDEVLKLNGEK</sequence>
<dbReference type="InterPro" id="IPR036551">
    <property type="entry name" value="Flavin_trans-like"/>
</dbReference>
<comment type="similarity">
    <text evidence="3 4">In the N-terminal section; belongs to the HFCD (homo-oligomeric flavin containing Cys decarboxylase) superfamily.</text>
</comment>
<dbReference type="HAMAP" id="MF_02225">
    <property type="entry name" value="CoaBC"/>
    <property type="match status" value="1"/>
</dbReference>
<proteinExistence type="inferred from homology"/>
<feature type="region of interest" description="Phosphopantothenoylcysteine decarboxylase" evidence="3">
    <location>
        <begin position="1"/>
        <end position="190"/>
    </location>
</feature>
<keyword evidence="3" id="KW-0511">Multifunctional enzyme</keyword>
<evidence type="ECO:0000259" key="5">
    <source>
        <dbReference type="Pfam" id="PF02441"/>
    </source>
</evidence>
<comment type="pathway">
    <text evidence="3 4">Cofactor biosynthesis; coenzyme A biosynthesis; CoA from (R)-pantothenate: step 2/5.</text>
</comment>
<feature type="active site" description="Proton donor" evidence="3">
    <location>
        <position position="158"/>
    </location>
</feature>
<comment type="function">
    <text evidence="4">Catalyzes two steps in the biosynthesis of coenzyme A. In the first step cysteine is conjugated to 4'-phosphopantothenate to form 4-phosphopantothenoylcysteine, in the latter compound is decarboxylated to form 4'-phosphopantotheine.</text>
</comment>
<keyword evidence="3 4" id="KW-0436">Ligase</keyword>
<comment type="pathway">
    <text evidence="3 4">Cofactor biosynthesis; coenzyme A biosynthesis; CoA from (R)-pantothenate: step 3/5.</text>
</comment>
<dbReference type="PANTHER" id="PTHR14359:SF6">
    <property type="entry name" value="PHOSPHOPANTOTHENOYLCYSTEINE DECARBOXYLASE"/>
    <property type="match status" value="1"/>
</dbReference>
<dbReference type="SUPFAM" id="SSF52507">
    <property type="entry name" value="Homo-oligomeric flavin-containing Cys decarboxylases, HFCD"/>
    <property type="match status" value="1"/>
</dbReference>
<dbReference type="GO" id="GO:0010181">
    <property type="term" value="F:FMN binding"/>
    <property type="evidence" value="ECO:0007669"/>
    <property type="project" value="UniProtKB-UniRule"/>
</dbReference>
<dbReference type="SUPFAM" id="SSF102645">
    <property type="entry name" value="CoaB-like"/>
    <property type="match status" value="1"/>
</dbReference>
<dbReference type="Gene3D" id="3.40.50.10300">
    <property type="entry name" value="CoaB-like"/>
    <property type="match status" value="1"/>
</dbReference>
<comment type="function">
    <text evidence="3">Catalyzes two sequential steps in the biosynthesis of coenzyme A. In the first step cysteine is conjugated to 4'-phosphopantothenate to form 4-phosphopantothenoylcysteine. In the second step the latter compound is decarboxylated to form 4'-phosphopantotheine.</text>
</comment>
<dbReference type="GO" id="GO:0015937">
    <property type="term" value="P:coenzyme A biosynthetic process"/>
    <property type="evidence" value="ECO:0007669"/>
    <property type="project" value="UniProtKB-UniRule"/>
</dbReference>
<keyword evidence="8" id="KW-1185">Reference proteome</keyword>
<keyword evidence="3" id="KW-0479">Metal-binding</keyword>
<dbReference type="Pfam" id="PF02441">
    <property type="entry name" value="Flavoprotein"/>
    <property type="match status" value="1"/>
</dbReference>
<keyword evidence="3 4" id="KW-0285">Flavoprotein</keyword>
<dbReference type="InterPro" id="IPR003382">
    <property type="entry name" value="Flavoprotein"/>
</dbReference>
<organism evidence="7 8">
    <name type="scientific">Congzhengia minquanensis</name>
    <dbReference type="NCBI Taxonomy" id="2763657"/>
    <lineage>
        <taxon>Bacteria</taxon>
        <taxon>Bacillati</taxon>
        <taxon>Bacillota</taxon>
        <taxon>Clostridia</taxon>
        <taxon>Eubacteriales</taxon>
        <taxon>Oscillospiraceae</taxon>
        <taxon>Congzhengia</taxon>
    </lineage>
</organism>
<dbReference type="InterPro" id="IPR035929">
    <property type="entry name" value="CoaB-like_sf"/>
</dbReference>
<feature type="binding site" evidence="3">
    <location>
        <position position="289"/>
    </location>
    <ligand>
        <name>CTP</name>
        <dbReference type="ChEBI" id="CHEBI:37563"/>
    </ligand>
</feature>
<feature type="domain" description="Flavoprotein" evidence="5">
    <location>
        <begin position="5"/>
        <end position="146"/>
    </location>
</feature>
<reference evidence="7" key="1">
    <citation type="submission" date="2020-08" db="EMBL/GenBank/DDBJ databases">
        <title>Genome public.</title>
        <authorList>
            <person name="Liu C."/>
            <person name="Sun Q."/>
        </authorList>
    </citation>
    <scope>NUCLEOTIDE SEQUENCE</scope>
    <source>
        <strain evidence="7">H8</strain>
    </source>
</reference>
<comment type="similarity">
    <text evidence="3 4">In the C-terminal section; belongs to the PPC synthetase family.</text>
</comment>
<dbReference type="GO" id="GO:0046872">
    <property type="term" value="F:metal ion binding"/>
    <property type="evidence" value="ECO:0007669"/>
    <property type="project" value="UniProtKB-KW"/>
</dbReference>
<evidence type="ECO:0000256" key="1">
    <source>
        <dbReference type="ARBA" id="ARBA00022793"/>
    </source>
</evidence>
<evidence type="ECO:0000256" key="4">
    <source>
        <dbReference type="RuleBase" id="RU364078"/>
    </source>
</evidence>
<dbReference type="GO" id="GO:0004632">
    <property type="term" value="F:phosphopantothenate--cysteine ligase activity"/>
    <property type="evidence" value="ECO:0007669"/>
    <property type="project" value="UniProtKB-UniRule"/>
</dbReference>
<dbReference type="Proteomes" id="UP000611762">
    <property type="component" value="Unassembled WGS sequence"/>
</dbReference>
<comment type="caution">
    <text evidence="7">The sequence shown here is derived from an EMBL/GenBank/DDBJ whole genome shotgun (WGS) entry which is preliminary data.</text>
</comment>
<evidence type="ECO:0000256" key="2">
    <source>
        <dbReference type="ARBA" id="ARBA00023239"/>
    </source>
</evidence>
<evidence type="ECO:0000259" key="6">
    <source>
        <dbReference type="Pfam" id="PF04127"/>
    </source>
</evidence>
<dbReference type="RefSeq" id="WP_249312939.1">
    <property type="nucleotide sequence ID" value="NZ_JACRSU010000003.1"/>
</dbReference>
<comment type="cofactor">
    <cofactor evidence="3">
        <name>FMN</name>
        <dbReference type="ChEBI" id="CHEBI:58210"/>
    </cofactor>
    <text evidence="3">Binds 1 FMN per subunit.</text>
</comment>
<dbReference type="GO" id="GO:0004633">
    <property type="term" value="F:phosphopantothenoylcysteine decarboxylase activity"/>
    <property type="evidence" value="ECO:0007669"/>
    <property type="project" value="UniProtKB-UniRule"/>
</dbReference>
<feature type="binding site" evidence="3">
    <location>
        <position position="337"/>
    </location>
    <ligand>
        <name>CTP</name>
        <dbReference type="ChEBI" id="CHEBI:37563"/>
    </ligand>
</feature>
<dbReference type="NCBIfam" id="TIGR00521">
    <property type="entry name" value="coaBC_dfp"/>
    <property type="match status" value="1"/>
</dbReference>
<dbReference type="Pfam" id="PF04127">
    <property type="entry name" value="DFP"/>
    <property type="match status" value="1"/>
</dbReference>
<feature type="region of interest" description="Phosphopantothenate--cysteine ligase" evidence="3">
    <location>
        <begin position="191"/>
        <end position="400"/>
    </location>
</feature>
<evidence type="ECO:0000256" key="3">
    <source>
        <dbReference type="HAMAP-Rule" id="MF_02225"/>
    </source>
</evidence>
<dbReference type="GO" id="GO:0015941">
    <property type="term" value="P:pantothenate catabolic process"/>
    <property type="evidence" value="ECO:0007669"/>
    <property type="project" value="InterPro"/>
</dbReference>
<dbReference type="InterPro" id="IPR007085">
    <property type="entry name" value="DNA/pantothenate-metab_flavo_C"/>
</dbReference>
<keyword evidence="3 4" id="KW-0288">FMN</keyword>
<dbReference type="Gene3D" id="3.40.50.1950">
    <property type="entry name" value="Flavin prenyltransferase-like"/>
    <property type="match status" value="1"/>
</dbReference>
<keyword evidence="3" id="KW-0460">Magnesium</keyword>
<comment type="catalytic activity">
    <reaction evidence="3 4">
        <text>(R)-4'-phosphopantothenate + L-cysteine + CTP = N-[(R)-4-phosphopantothenoyl]-L-cysteine + CMP + diphosphate + H(+)</text>
        <dbReference type="Rhea" id="RHEA:19397"/>
        <dbReference type="ChEBI" id="CHEBI:10986"/>
        <dbReference type="ChEBI" id="CHEBI:15378"/>
        <dbReference type="ChEBI" id="CHEBI:33019"/>
        <dbReference type="ChEBI" id="CHEBI:35235"/>
        <dbReference type="ChEBI" id="CHEBI:37563"/>
        <dbReference type="ChEBI" id="CHEBI:59458"/>
        <dbReference type="ChEBI" id="CHEBI:60377"/>
        <dbReference type="EC" id="6.3.2.5"/>
    </reaction>
</comment>
<dbReference type="GO" id="GO:0071513">
    <property type="term" value="C:phosphopantothenoylcysteine decarboxylase complex"/>
    <property type="evidence" value="ECO:0007669"/>
    <property type="project" value="TreeGrafter"/>
</dbReference>
<evidence type="ECO:0000313" key="8">
    <source>
        <dbReference type="Proteomes" id="UP000611762"/>
    </source>
</evidence>
<dbReference type="EC" id="4.1.1.36" evidence="3"/>
<gene>
    <name evidence="3 7" type="primary">coaBC</name>
    <name evidence="7" type="ORF">H8698_08970</name>
</gene>
<feature type="domain" description="DNA/pantothenate metabolism flavoprotein C-terminal" evidence="6">
    <location>
        <begin position="187"/>
        <end position="395"/>
    </location>
</feature>
<feature type="binding site" evidence="3">
    <location>
        <position position="341"/>
    </location>
    <ligand>
        <name>CTP</name>
        <dbReference type="ChEBI" id="CHEBI:37563"/>
    </ligand>
</feature>
<feature type="binding site" evidence="3">
    <location>
        <position position="279"/>
    </location>
    <ligand>
        <name>CTP</name>
        <dbReference type="ChEBI" id="CHEBI:37563"/>
    </ligand>
</feature>
<comment type="caution">
    <text evidence="3">Lacks conserved residue(s) required for the propagation of feature annotation.</text>
</comment>
<keyword evidence="2 3" id="KW-0456">Lyase</keyword>
<feature type="binding site" evidence="3">
    <location>
        <position position="323"/>
    </location>
    <ligand>
        <name>CTP</name>
        <dbReference type="ChEBI" id="CHEBI:37563"/>
    </ligand>
</feature>
<comment type="catalytic activity">
    <reaction evidence="3 4">
        <text>N-[(R)-4-phosphopantothenoyl]-L-cysteine + H(+) = (R)-4'-phosphopantetheine + CO2</text>
        <dbReference type="Rhea" id="RHEA:16793"/>
        <dbReference type="ChEBI" id="CHEBI:15378"/>
        <dbReference type="ChEBI" id="CHEBI:16526"/>
        <dbReference type="ChEBI" id="CHEBI:59458"/>
        <dbReference type="ChEBI" id="CHEBI:61723"/>
        <dbReference type="EC" id="4.1.1.36"/>
    </reaction>
</comment>
<keyword evidence="1 3" id="KW-0210">Decarboxylase</keyword>
<dbReference type="PANTHER" id="PTHR14359">
    <property type="entry name" value="HOMO-OLIGOMERIC FLAVIN CONTAINING CYS DECARBOXYLASE FAMILY"/>
    <property type="match status" value="1"/>
</dbReference>
<comment type="cofactor">
    <cofactor evidence="3">
        <name>Mg(2+)</name>
        <dbReference type="ChEBI" id="CHEBI:18420"/>
    </cofactor>
</comment>